<gene>
    <name evidence="2" type="ORF">PHAECO_LOCUS5662</name>
</gene>
<evidence type="ECO:0000313" key="2">
    <source>
        <dbReference type="EMBL" id="CAG9818137.1"/>
    </source>
</evidence>
<dbReference type="Proteomes" id="UP001153737">
    <property type="component" value="Chromosome 17"/>
</dbReference>
<sequence length="380" mass="43158">MMYNFVLKWTVVLFLKDSSISTVPSKWLSSLTGENKELECFWPNKKIRQHIQNASDANEEWQKFKVKILHETDDYDAAKDFEKSCSGGESSDSTDNILTGSRKRKCVKNTDFISGDISSDEDDCYLSPLPKVPKNIETLTTNEIRSHQDSLQNSEAIEDVSDASTSSTLSLDGETLELDKIIMPPPSSTRVFRKHLQTDDNNGTDDCCCVHIKRLNEHVVILRTLLDQHTNSLANIISLPAAVSASTNINSFETIPQNAFKKHKQLIKYEKTLENSETARKQLETLFFIGGGICSNDIIKRGLMRIFSNKLAKKFSWFGRKNNYPLNNLIVISTLKDAARKRFPHLSDSEFEKHTAAWFRQAALRFKRETNNDDIPPTSI</sequence>
<dbReference type="AlphaFoldDB" id="A0A9N9SCZ1"/>
<reference evidence="2" key="1">
    <citation type="submission" date="2022-01" db="EMBL/GenBank/DDBJ databases">
        <authorList>
            <person name="King R."/>
        </authorList>
    </citation>
    <scope>NUCLEOTIDE SEQUENCE</scope>
</reference>
<keyword evidence="1" id="KW-0732">Signal</keyword>
<proteinExistence type="predicted"/>
<feature type="signal peptide" evidence="1">
    <location>
        <begin position="1"/>
        <end position="21"/>
    </location>
</feature>
<reference evidence="2" key="2">
    <citation type="submission" date="2022-10" db="EMBL/GenBank/DDBJ databases">
        <authorList>
            <consortium name="ENA_rothamsted_submissions"/>
            <consortium name="culmorum"/>
            <person name="King R."/>
        </authorList>
    </citation>
    <scope>NUCLEOTIDE SEQUENCE</scope>
</reference>
<organism evidence="2 3">
    <name type="scientific">Phaedon cochleariae</name>
    <name type="common">Mustard beetle</name>
    <dbReference type="NCBI Taxonomy" id="80249"/>
    <lineage>
        <taxon>Eukaryota</taxon>
        <taxon>Metazoa</taxon>
        <taxon>Ecdysozoa</taxon>
        <taxon>Arthropoda</taxon>
        <taxon>Hexapoda</taxon>
        <taxon>Insecta</taxon>
        <taxon>Pterygota</taxon>
        <taxon>Neoptera</taxon>
        <taxon>Endopterygota</taxon>
        <taxon>Coleoptera</taxon>
        <taxon>Polyphaga</taxon>
        <taxon>Cucujiformia</taxon>
        <taxon>Chrysomeloidea</taxon>
        <taxon>Chrysomelidae</taxon>
        <taxon>Chrysomelinae</taxon>
        <taxon>Chrysomelini</taxon>
        <taxon>Phaedon</taxon>
    </lineage>
</organism>
<name>A0A9N9SCZ1_PHACE</name>
<evidence type="ECO:0008006" key="4">
    <source>
        <dbReference type="Google" id="ProtNLM"/>
    </source>
</evidence>
<dbReference type="PANTHER" id="PTHR34153:SF2">
    <property type="entry name" value="SI:CH211-262H13.3-RELATED"/>
    <property type="match status" value="1"/>
</dbReference>
<evidence type="ECO:0000256" key="1">
    <source>
        <dbReference type="SAM" id="SignalP"/>
    </source>
</evidence>
<evidence type="ECO:0000313" key="3">
    <source>
        <dbReference type="Proteomes" id="UP001153737"/>
    </source>
</evidence>
<accession>A0A9N9SCZ1</accession>
<keyword evidence="3" id="KW-1185">Reference proteome</keyword>
<dbReference type="PANTHER" id="PTHR34153">
    <property type="entry name" value="SI:CH211-262H13.3-RELATED-RELATED"/>
    <property type="match status" value="1"/>
</dbReference>
<protein>
    <recommendedName>
        <fullName evidence="4">DUF4806 domain-containing protein</fullName>
    </recommendedName>
</protein>
<dbReference type="EMBL" id="OU896723">
    <property type="protein sequence ID" value="CAG9818137.1"/>
    <property type="molecule type" value="Genomic_DNA"/>
</dbReference>
<dbReference type="OrthoDB" id="6783865at2759"/>
<feature type="chain" id="PRO_5040418573" description="DUF4806 domain-containing protein" evidence="1">
    <location>
        <begin position="22"/>
        <end position="380"/>
    </location>
</feature>